<sequence length="582" mass="62457">MTQPPFPGRIPAAPRPPGPSPATAAARPVPVAVPPRPARPPAPRPPRPGPAPAVPARPAERPLHTDAFAPARPVLVPEAEPVRISVDNNRCHIYGICQQEAPEVFRIAESGSLHYTRSVPAAYAAKARQAVRCCPMQAIAVHGGQSPSGGPAAIGRPPARPLRSGSAARSSLRRIVVAGAGLAGLSAATRLRERGFDGELVLVGEEPHRPYSRPPLSKQYLSGRLSQAQLLFRADEALDAHWLLDTQLTGLDAVASALELRGGEFLPYDGLVLATGVDAKRLPEAPVFSDRVRTVRTIEDAAAVRRAMHSARARHVVIVGGGFVGCELACTARENGMDVTLVVHSAPLLRRVLGARVGAVVGALQRRAGVDVRLSTEITEWQDHGDALRLRLDDGTVLDCDFVVLGLGSSPRTEWLRGSGLEISDGVLCGPTCHVVDQWGRTVPQIVAAGDVARWPNPRFDAEPRRVEHLIHAVEMGQHAADSLLRGPARAARFTPVPRFWSEQHGTRIQAVGIPALGTDTEIVEGSLRSERFVVRYSRQTAYGAQIVAAVAFDMPLELLDYRDQIGRTLPHARPAGRRGHR</sequence>
<dbReference type="EMBL" id="FONG01000013">
    <property type="protein sequence ID" value="SFF41246.1"/>
    <property type="molecule type" value="Genomic_DNA"/>
</dbReference>
<dbReference type="PANTHER" id="PTHR43557:SF2">
    <property type="entry name" value="RIESKE DOMAIN-CONTAINING PROTEIN-RELATED"/>
    <property type="match status" value="1"/>
</dbReference>
<dbReference type="InterPro" id="IPR028202">
    <property type="entry name" value="Reductase_C"/>
</dbReference>
<comment type="cofactor">
    <cofactor evidence="1">
        <name>FAD</name>
        <dbReference type="ChEBI" id="CHEBI:57692"/>
    </cofactor>
</comment>
<feature type="region of interest" description="Disordered" evidence="5">
    <location>
        <begin position="1"/>
        <end position="58"/>
    </location>
</feature>
<dbReference type="GO" id="GO:0005737">
    <property type="term" value="C:cytoplasm"/>
    <property type="evidence" value="ECO:0007669"/>
    <property type="project" value="TreeGrafter"/>
</dbReference>
<evidence type="ECO:0000256" key="5">
    <source>
        <dbReference type="SAM" id="MobiDB-lite"/>
    </source>
</evidence>
<accession>A0A1I2IK66</accession>
<dbReference type="OrthoDB" id="1145at2"/>
<feature type="compositionally biased region" description="Pro residues" evidence="5">
    <location>
        <begin position="31"/>
        <end position="55"/>
    </location>
</feature>
<dbReference type="SUPFAM" id="SSF55424">
    <property type="entry name" value="FAD/NAD-linked reductases, dimerisation (C-terminal) domain"/>
    <property type="match status" value="1"/>
</dbReference>
<keyword evidence="2" id="KW-0285">Flavoprotein</keyword>
<dbReference type="PANTHER" id="PTHR43557">
    <property type="entry name" value="APOPTOSIS-INDUCING FACTOR 1"/>
    <property type="match status" value="1"/>
</dbReference>
<dbReference type="PRINTS" id="PR00368">
    <property type="entry name" value="FADPNR"/>
</dbReference>
<dbReference type="InterPro" id="IPR016156">
    <property type="entry name" value="FAD/NAD-linked_Rdtase_dimer_sf"/>
</dbReference>
<name>A0A1I2IK66_9ACTN</name>
<evidence type="ECO:0000259" key="7">
    <source>
        <dbReference type="Pfam" id="PF14759"/>
    </source>
</evidence>
<protein>
    <submittedName>
        <fullName evidence="8">Reductase C-terminal</fullName>
    </submittedName>
</protein>
<evidence type="ECO:0000256" key="1">
    <source>
        <dbReference type="ARBA" id="ARBA00001974"/>
    </source>
</evidence>
<dbReference type="Gene3D" id="3.30.70.20">
    <property type="match status" value="1"/>
</dbReference>
<keyword evidence="9" id="KW-1185">Reference proteome</keyword>
<feature type="domain" description="Reductase C-terminal" evidence="7">
    <location>
        <begin position="500"/>
        <end position="569"/>
    </location>
</feature>
<dbReference type="InterPro" id="IPR023753">
    <property type="entry name" value="FAD/NAD-binding_dom"/>
</dbReference>
<reference evidence="8 9" key="1">
    <citation type="submission" date="2016-10" db="EMBL/GenBank/DDBJ databases">
        <authorList>
            <person name="de Groot N.N."/>
        </authorList>
    </citation>
    <scope>NUCLEOTIDE SEQUENCE [LARGE SCALE GENOMIC DNA]</scope>
    <source>
        <strain evidence="8 9">CGMCC 4.3510</strain>
    </source>
</reference>
<dbReference type="SUPFAM" id="SSF54862">
    <property type="entry name" value="4Fe-4S ferredoxins"/>
    <property type="match status" value="1"/>
</dbReference>
<keyword evidence="4" id="KW-0560">Oxidoreductase</keyword>
<organism evidence="8 9">
    <name type="scientific">Actinacidiphila alni</name>
    <dbReference type="NCBI Taxonomy" id="380248"/>
    <lineage>
        <taxon>Bacteria</taxon>
        <taxon>Bacillati</taxon>
        <taxon>Actinomycetota</taxon>
        <taxon>Actinomycetes</taxon>
        <taxon>Kitasatosporales</taxon>
        <taxon>Streptomycetaceae</taxon>
        <taxon>Actinacidiphila</taxon>
    </lineage>
</organism>
<dbReference type="SUPFAM" id="SSF51905">
    <property type="entry name" value="FAD/NAD(P)-binding domain"/>
    <property type="match status" value="1"/>
</dbReference>
<feature type="compositionally biased region" description="Low complexity" evidence="5">
    <location>
        <begin position="21"/>
        <end position="30"/>
    </location>
</feature>
<dbReference type="GO" id="GO:0016651">
    <property type="term" value="F:oxidoreductase activity, acting on NAD(P)H"/>
    <property type="evidence" value="ECO:0007669"/>
    <property type="project" value="TreeGrafter"/>
</dbReference>
<keyword evidence="3" id="KW-0274">FAD</keyword>
<dbReference type="InterPro" id="IPR036188">
    <property type="entry name" value="FAD/NAD-bd_sf"/>
</dbReference>
<dbReference type="Proteomes" id="UP000199323">
    <property type="component" value="Unassembled WGS sequence"/>
</dbReference>
<gene>
    <name evidence="8" type="ORF">SAMN05216251_113170</name>
</gene>
<dbReference type="Gene3D" id="3.50.50.60">
    <property type="entry name" value="FAD/NAD(P)-binding domain"/>
    <property type="match status" value="2"/>
</dbReference>
<feature type="domain" description="FAD/NAD(P)-binding" evidence="6">
    <location>
        <begin position="174"/>
        <end position="477"/>
    </location>
</feature>
<dbReference type="STRING" id="380248.SAMN05216251_113170"/>
<dbReference type="PRINTS" id="PR00411">
    <property type="entry name" value="PNDRDTASEI"/>
</dbReference>
<dbReference type="Pfam" id="PF14759">
    <property type="entry name" value="Reductase_C"/>
    <property type="match status" value="1"/>
</dbReference>
<proteinExistence type="predicted"/>
<evidence type="ECO:0000256" key="3">
    <source>
        <dbReference type="ARBA" id="ARBA00022827"/>
    </source>
</evidence>
<feature type="compositionally biased region" description="Pro residues" evidence="5">
    <location>
        <begin position="1"/>
        <end position="20"/>
    </location>
</feature>
<evidence type="ECO:0000259" key="6">
    <source>
        <dbReference type="Pfam" id="PF07992"/>
    </source>
</evidence>
<evidence type="ECO:0000256" key="4">
    <source>
        <dbReference type="ARBA" id="ARBA00023002"/>
    </source>
</evidence>
<dbReference type="Pfam" id="PF13370">
    <property type="entry name" value="Fer4_13"/>
    <property type="match status" value="1"/>
</dbReference>
<evidence type="ECO:0000313" key="8">
    <source>
        <dbReference type="EMBL" id="SFF41246.1"/>
    </source>
</evidence>
<dbReference type="AlphaFoldDB" id="A0A1I2IK66"/>
<feature type="region of interest" description="Disordered" evidence="5">
    <location>
        <begin position="144"/>
        <end position="164"/>
    </location>
</feature>
<dbReference type="Pfam" id="PF07992">
    <property type="entry name" value="Pyr_redox_2"/>
    <property type="match status" value="1"/>
</dbReference>
<evidence type="ECO:0000313" key="9">
    <source>
        <dbReference type="Proteomes" id="UP000199323"/>
    </source>
</evidence>
<dbReference type="Gene3D" id="3.30.390.30">
    <property type="match status" value="1"/>
</dbReference>
<dbReference type="InterPro" id="IPR050446">
    <property type="entry name" value="FAD-oxidoreductase/Apoptosis"/>
</dbReference>
<feature type="compositionally biased region" description="Low complexity" evidence="5">
    <location>
        <begin position="148"/>
        <end position="164"/>
    </location>
</feature>
<evidence type="ECO:0000256" key="2">
    <source>
        <dbReference type="ARBA" id="ARBA00022630"/>
    </source>
</evidence>